<comment type="similarity">
    <text evidence="2">Belongs to the fasciclin-like AGP family.</text>
</comment>
<dbReference type="PANTHER" id="PTHR32382:SF87">
    <property type="entry name" value="FASCICLIN-LIKE ARABINOGALACTAN PROTEIN 14"/>
    <property type="match status" value="1"/>
</dbReference>
<dbReference type="AlphaFoldDB" id="A0ABD1HG89"/>
<comment type="subcellular location">
    <subcellularLocation>
        <location evidence="1">Cell membrane</location>
        <topology evidence="1">Lipid-anchor</topology>
        <topology evidence="1">GPI-anchor</topology>
    </subcellularLocation>
</comment>
<organism evidence="14 15">
    <name type="scientific">Salvia divinorum</name>
    <name type="common">Maria pastora</name>
    <name type="synonym">Diviner's sage</name>
    <dbReference type="NCBI Taxonomy" id="28513"/>
    <lineage>
        <taxon>Eukaryota</taxon>
        <taxon>Viridiplantae</taxon>
        <taxon>Streptophyta</taxon>
        <taxon>Embryophyta</taxon>
        <taxon>Tracheophyta</taxon>
        <taxon>Spermatophyta</taxon>
        <taxon>Magnoliopsida</taxon>
        <taxon>eudicotyledons</taxon>
        <taxon>Gunneridae</taxon>
        <taxon>Pentapetalae</taxon>
        <taxon>asterids</taxon>
        <taxon>lamiids</taxon>
        <taxon>Lamiales</taxon>
        <taxon>Lamiaceae</taxon>
        <taxon>Nepetoideae</taxon>
        <taxon>Mentheae</taxon>
        <taxon>Salviinae</taxon>
        <taxon>Salvia</taxon>
        <taxon>Salvia subgen. Calosphace</taxon>
    </lineage>
</organism>
<gene>
    <name evidence="14" type="ORF">AAHA92_14675</name>
</gene>
<evidence type="ECO:0000256" key="7">
    <source>
        <dbReference type="ARBA" id="ARBA00023136"/>
    </source>
</evidence>
<evidence type="ECO:0000256" key="2">
    <source>
        <dbReference type="ARBA" id="ARBA00007843"/>
    </source>
</evidence>
<keyword evidence="15" id="KW-1185">Reference proteome</keyword>
<dbReference type="Proteomes" id="UP001567538">
    <property type="component" value="Unassembled WGS sequence"/>
</dbReference>
<evidence type="ECO:0000256" key="1">
    <source>
        <dbReference type="ARBA" id="ARBA00004609"/>
    </source>
</evidence>
<evidence type="ECO:0000256" key="6">
    <source>
        <dbReference type="ARBA" id="ARBA00022974"/>
    </source>
</evidence>
<evidence type="ECO:0000256" key="4">
    <source>
        <dbReference type="ARBA" id="ARBA00022622"/>
    </source>
</evidence>
<keyword evidence="5 12" id="KW-0732">Signal</keyword>
<evidence type="ECO:0000313" key="14">
    <source>
        <dbReference type="EMBL" id="KAL1554079.1"/>
    </source>
</evidence>
<keyword evidence="4" id="KW-0336">GPI-anchor</keyword>
<feature type="compositionally biased region" description="Low complexity" evidence="11">
    <location>
        <begin position="257"/>
        <end position="287"/>
    </location>
</feature>
<keyword evidence="7" id="KW-0472">Membrane</keyword>
<evidence type="ECO:0000256" key="9">
    <source>
        <dbReference type="ARBA" id="ARBA00023288"/>
    </source>
</evidence>
<dbReference type="PANTHER" id="PTHR32382">
    <property type="entry name" value="FASCICLIN-LIKE ARABINOGALACTAN PROTEIN"/>
    <property type="match status" value="1"/>
</dbReference>
<accession>A0ABD1HG89</accession>
<evidence type="ECO:0000256" key="3">
    <source>
        <dbReference type="ARBA" id="ARBA00022475"/>
    </source>
</evidence>
<feature type="region of interest" description="Disordered" evidence="11">
    <location>
        <begin position="171"/>
        <end position="225"/>
    </location>
</feature>
<dbReference type="InterPro" id="IPR033254">
    <property type="entry name" value="Plant_FLA"/>
</dbReference>
<keyword evidence="8" id="KW-0325">Glycoprotein</keyword>
<keyword evidence="3" id="KW-1003">Cell membrane</keyword>
<feature type="signal peptide" evidence="12">
    <location>
        <begin position="1"/>
        <end position="20"/>
    </location>
</feature>
<dbReference type="SUPFAM" id="SSF82153">
    <property type="entry name" value="FAS1 domain"/>
    <property type="match status" value="1"/>
</dbReference>
<sequence length="361" mass="36315">MALSLPLLLSLFISLHTANAFDVTQILNQYPEFATFNSYLTQTNLAAEINARNTITLLILDNGSLSPLSGKPVDLIRSILSVHVLLDYYDAPRLQTQAASRNLITTLFQTTGLARGQQGFLSVSSSALGSFSFGSAMPGSPLDSNLVKSVLLQPYNISILQVSSAILPQGIDGTKTSSPPSTPPPATASATPPPLATTGAIPPPLATVGVTPPPTTSPPSLPTLPPLASLLPVPSIVPPTPSAATVPTLAPPMPSNTAPLPSTAPPQTSTAPVASATTPTSSKAPLPSTAPPRPSASPVSTPTENAPGSAMAPGAEGPASEAAAGGAGAKPAAKSAATPLDYGLGVVFTMVLSSLYLASTV</sequence>
<dbReference type="Gene3D" id="2.30.180.10">
    <property type="entry name" value="FAS1 domain"/>
    <property type="match status" value="1"/>
</dbReference>
<dbReference type="InterPro" id="IPR036378">
    <property type="entry name" value="FAS1_dom_sf"/>
</dbReference>
<evidence type="ECO:0000259" key="13">
    <source>
        <dbReference type="PROSITE" id="PS50213"/>
    </source>
</evidence>
<dbReference type="GO" id="GO:0005886">
    <property type="term" value="C:plasma membrane"/>
    <property type="evidence" value="ECO:0007669"/>
    <property type="project" value="UniProtKB-SubCell"/>
</dbReference>
<feature type="chain" id="PRO_5044792364" evidence="12">
    <location>
        <begin position="21"/>
        <end position="361"/>
    </location>
</feature>
<dbReference type="InterPro" id="IPR000782">
    <property type="entry name" value="FAS1_domain"/>
</dbReference>
<feature type="compositionally biased region" description="Pro residues" evidence="11">
    <location>
        <begin position="180"/>
        <end position="225"/>
    </location>
</feature>
<comment type="function">
    <text evidence="10">May be a cell surface adhesion protein.</text>
</comment>
<keyword evidence="6" id="KW-0654">Proteoglycan</keyword>
<evidence type="ECO:0000256" key="10">
    <source>
        <dbReference type="ARBA" id="ARBA00024686"/>
    </source>
</evidence>
<reference evidence="14 15" key="1">
    <citation type="submission" date="2024-06" db="EMBL/GenBank/DDBJ databases">
        <title>A chromosome level genome sequence of Diviner's sage (Salvia divinorum).</title>
        <authorList>
            <person name="Ford S.A."/>
            <person name="Ro D.-K."/>
            <person name="Ness R.W."/>
            <person name="Phillips M.A."/>
        </authorList>
    </citation>
    <scope>NUCLEOTIDE SEQUENCE [LARGE SCALE GENOMIC DNA]</scope>
    <source>
        <strain evidence="14">SAF-2024a</strain>
        <tissue evidence="14">Leaf</tissue>
    </source>
</reference>
<feature type="domain" description="FAS1" evidence="13">
    <location>
        <begin position="20"/>
        <end position="166"/>
    </location>
</feature>
<evidence type="ECO:0000256" key="11">
    <source>
        <dbReference type="SAM" id="MobiDB-lite"/>
    </source>
</evidence>
<keyword evidence="9" id="KW-0449">Lipoprotein</keyword>
<dbReference type="EMBL" id="JBEAFC010000006">
    <property type="protein sequence ID" value="KAL1554079.1"/>
    <property type="molecule type" value="Genomic_DNA"/>
</dbReference>
<protein>
    <submittedName>
        <fullName evidence="14">Fasciclin-like arabinogalactan protein 3</fullName>
    </submittedName>
</protein>
<evidence type="ECO:0000256" key="12">
    <source>
        <dbReference type="SAM" id="SignalP"/>
    </source>
</evidence>
<feature type="region of interest" description="Disordered" evidence="11">
    <location>
        <begin position="244"/>
        <end position="326"/>
    </location>
</feature>
<evidence type="ECO:0000256" key="8">
    <source>
        <dbReference type="ARBA" id="ARBA00023180"/>
    </source>
</evidence>
<dbReference type="GO" id="GO:0098552">
    <property type="term" value="C:side of membrane"/>
    <property type="evidence" value="ECO:0007669"/>
    <property type="project" value="UniProtKB-KW"/>
</dbReference>
<evidence type="ECO:0000256" key="5">
    <source>
        <dbReference type="ARBA" id="ARBA00022729"/>
    </source>
</evidence>
<dbReference type="PROSITE" id="PS50213">
    <property type="entry name" value="FAS1"/>
    <property type="match status" value="1"/>
</dbReference>
<proteinExistence type="inferred from homology"/>
<feature type="compositionally biased region" description="Low complexity" evidence="11">
    <location>
        <begin position="296"/>
        <end position="326"/>
    </location>
</feature>
<evidence type="ECO:0000313" key="15">
    <source>
        <dbReference type="Proteomes" id="UP001567538"/>
    </source>
</evidence>
<comment type="caution">
    <text evidence="14">The sequence shown here is derived from an EMBL/GenBank/DDBJ whole genome shotgun (WGS) entry which is preliminary data.</text>
</comment>
<dbReference type="FunFam" id="2.30.180.10:FF:000015">
    <property type="entry name" value="Fasciclin-like arabinogalactan protein 3"/>
    <property type="match status" value="1"/>
</dbReference>
<name>A0ABD1HG89_SALDI</name>